<evidence type="ECO:0000313" key="1">
    <source>
        <dbReference type="Proteomes" id="UP000046392"/>
    </source>
</evidence>
<evidence type="ECO:0000313" key="2">
    <source>
        <dbReference type="WBParaSite" id="SPAL_0000195400.1"/>
    </source>
</evidence>
<dbReference type="Proteomes" id="UP000046392">
    <property type="component" value="Unplaced"/>
</dbReference>
<keyword evidence="1" id="KW-1185">Reference proteome</keyword>
<sequence length="173" mass="20767">MAPNNSIYITSRPQRNKLMLRIAKCFYFADLIRTQIILNKTVDEDQRKIYTYCILKFPKLLTILNNEFTKNNLKNHNMTKVTFTELDKLMKEHESEIEDYFNKGNRNNNLLLGFINQRPIYELLIELKWETIRFIKYHRENLHTWIIDGINDDMKNYPLQSTSQSHAASMKFI</sequence>
<proteinExistence type="predicted"/>
<name>A0A0N5B7C8_STREA</name>
<organism evidence="1 2">
    <name type="scientific">Strongyloides papillosus</name>
    <name type="common">Intestinal threadworm</name>
    <dbReference type="NCBI Taxonomy" id="174720"/>
    <lineage>
        <taxon>Eukaryota</taxon>
        <taxon>Metazoa</taxon>
        <taxon>Ecdysozoa</taxon>
        <taxon>Nematoda</taxon>
        <taxon>Chromadorea</taxon>
        <taxon>Rhabditida</taxon>
        <taxon>Tylenchina</taxon>
        <taxon>Panagrolaimomorpha</taxon>
        <taxon>Strongyloidoidea</taxon>
        <taxon>Strongyloididae</taxon>
        <taxon>Strongyloides</taxon>
    </lineage>
</organism>
<protein>
    <submittedName>
        <fullName evidence="2">Uncharacterized protein</fullName>
    </submittedName>
</protein>
<reference evidence="2" key="1">
    <citation type="submission" date="2017-02" db="UniProtKB">
        <authorList>
            <consortium name="WormBaseParasite"/>
        </authorList>
    </citation>
    <scope>IDENTIFICATION</scope>
</reference>
<accession>A0A0N5B7C8</accession>
<dbReference type="AlphaFoldDB" id="A0A0N5B7C8"/>
<dbReference type="WBParaSite" id="SPAL_0000195400.1">
    <property type="protein sequence ID" value="SPAL_0000195400.1"/>
    <property type="gene ID" value="SPAL_0000195400"/>
</dbReference>